<accession>A0A9X2ICF3</accession>
<reference evidence="2" key="1">
    <citation type="submission" date="2021-11" db="EMBL/GenBank/DDBJ databases">
        <title>Legionella maioricencis sp. nov., a new species isolated from hot water samples in Mallorca.</title>
        <authorList>
            <person name="Crespi S."/>
            <person name="Drasar V."/>
            <person name="Salva-Serra F."/>
            <person name="Jaen-Luchoro D."/>
            <person name="Pineiro-Iglesias B."/>
            <person name="Aliaga F."/>
            <person name="Fernandez-Juarez V."/>
            <person name="Coll G."/>
            <person name="Moore E.R.B."/>
            <person name="Bennasar-Figueras A."/>
        </authorList>
    </citation>
    <scope>NUCLEOTIDE SEQUENCE</scope>
    <source>
        <strain evidence="2">HCPI-6</strain>
    </source>
</reference>
<keyword evidence="1" id="KW-0732">Signal</keyword>
<comment type="caution">
    <text evidence="2">The sequence shown here is derived from an EMBL/GenBank/DDBJ whole genome shotgun (WGS) entry which is preliminary data.</text>
</comment>
<sequence>MNTYAKGSVMRTLVLALCVLVSASAGAYGGWHGGGWHGGGWHGGGWHGGGWYHDGGWHGGGWYGGGVVIGAPYYYGYRCQTIRVCNSYGGCWLQQSCY</sequence>
<organism evidence="2 3">
    <name type="scientific">Legionella maioricensis</name>
    <dbReference type="NCBI Taxonomy" id="2896528"/>
    <lineage>
        <taxon>Bacteria</taxon>
        <taxon>Pseudomonadati</taxon>
        <taxon>Pseudomonadota</taxon>
        <taxon>Gammaproteobacteria</taxon>
        <taxon>Legionellales</taxon>
        <taxon>Legionellaceae</taxon>
        <taxon>Legionella</taxon>
    </lineage>
</organism>
<gene>
    <name evidence="2" type="ORF">LOX96_06360</name>
</gene>
<proteinExistence type="predicted"/>
<dbReference type="RefSeq" id="WP_250421689.1">
    <property type="nucleotide sequence ID" value="NZ_JAJKBJ010000005.1"/>
</dbReference>
<evidence type="ECO:0000313" key="3">
    <source>
        <dbReference type="Proteomes" id="UP001139721"/>
    </source>
</evidence>
<feature type="signal peptide" evidence="1">
    <location>
        <begin position="1"/>
        <end position="27"/>
    </location>
</feature>
<dbReference type="AlphaFoldDB" id="A0A9X2ICF3"/>
<feature type="chain" id="PRO_5040940658" description="Glycine-rich protein" evidence="1">
    <location>
        <begin position="28"/>
        <end position="98"/>
    </location>
</feature>
<evidence type="ECO:0008006" key="4">
    <source>
        <dbReference type="Google" id="ProtNLM"/>
    </source>
</evidence>
<dbReference type="Proteomes" id="UP001139721">
    <property type="component" value="Unassembled WGS sequence"/>
</dbReference>
<evidence type="ECO:0000313" key="2">
    <source>
        <dbReference type="EMBL" id="MCL9683708.1"/>
    </source>
</evidence>
<dbReference type="EMBL" id="JAJKBJ010000005">
    <property type="protein sequence ID" value="MCL9683708.1"/>
    <property type="molecule type" value="Genomic_DNA"/>
</dbReference>
<protein>
    <recommendedName>
        <fullName evidence="4">Glycine-rich protein</fullName>
    </recommendedName>
</protein>
<name>A0A9X2ICF3_9GAMM</name>
<keyword evidence="3" id="KW-1185">Reference proteome</keyword>
<evidence type="ECO:0000256" key="1">
    <source>
        <dbReference type="SAM" id="SignalP"/>
    </source>
</evidence>